<feature type="compositionally biased region" description="Basic and acidic residues" evidence="4">
    <location>
        <begin position="302"/>
        <end position="311"/>
    </location>
</feature>
<evidence type="ECO:0000259" key="5">
    <source>
        <dbReference type="PROSITE" id="PS51319"/>
    </source>
</evidence>
<feature type="region of interest" description="Disordered" evidence="4">
    <location>
        <begin position="302"/>
        <end position="403"/>
    </location>
</feature>
<comment type="caution">
    <text evidence="6">The sequence shown here is derived from an EMBL/GenBank/DDBJ whole genome shotgun (WGS) entry which is preliminary data.</text>
</comment>
<name>A0A843XP08_COLES</name>
<dbReference type="InterPro" id="IPR017923">
    <property type="entry name" value="TFIIS_N"/>
</dbReference>
<dbReference type="Gene3D" id="1.20.930.10">
    <property type="entry name" value="Conserved domain common to transcription factors TFIIS, elongin A, CRSP70"/>
    <property type="match status" value="1"/>
</dbReference>
<accession>A0A843XP08</accession>
<evidence type="ECO:0000313" key="7">
    <source>
        <dbReference type="Proteomes" id="UP000652761"/>
    </source>
</evidence>
<sequence>MATENGRLDYWRKYFRSANSDIFDVIEHAILVAASDCPTEFRVRRDLIAEKLFSCQLARCAGCDLVRRHQFPETQGEEDFGGGVEMCATGSVDKESKVNSSSNEAEEHTKWVPSNYSYDEAEALTEEMEEENQIVGEVLRIKGILVNKEEESAAQLFESLRRLQLMALSVEILKATEIGKAVNGLRKHSSKHIRQLVRMLIDGWKIMVDEWVNATASLTESTSESLNPSIGDDEGLPSPPMDEGVLFTDQITMELSQFFDGMDDDGNFHNSGELDNKRTNGWTPHMEIHNMSTRCQLAVPEEKGQMRKQEEMVNTQSKTQQTTSRQAVSHELSKERKAQELKNQTRQLEFLNQQKKQSSSGIATEPGRLQRPIENKVIGDTRLQQRQELPGIDKKPLTRPQDKFKNSDNIVHAKLEAAKRKLHEGYQQAENAKKQRTIQVMELHDLPKQGLNHRQPFLKPGNHKHWANGWSCKAVKFPANALLTTQMDRQQKASGADL</sequence>
<dbReference type="OrthoDB" id="44867at2759"/>
<reference evidence="6" key="1">
    <citation type="submission" date="2017-07" db="EMBL/GenBank/DDBJ databases">
        <title>Taro Niue Genome Assembly and Annotation.</title>
        <authorList>
            <person name="Atibalentja N."/>
            <person name="Keating K."/>
            <person name="Fields C.J."/>
        </authorList>
    </citation>
    <scope>NUCLEOTIDE SEQUENCE</scope>
    <source>
        <strain evidence="6">Niue_2</strain>
        <tissue evidence="6">Leaf</tissue>
    </source>
</reference>
<dbReference type="InterPro" id="IPR003617">
    <property type="entry name" value="TFIIS/CRSP70_N_sub"/>
</dbReference>
<evidence type="ECO:0000256" key="1">
    <source>
        <dbReference type="ARBA" id="ARBA00004123"/>
    </source>
</evidence>
<dbReference type="CDD" id="cd00183">
    <property type="entry name" value="TFIIS_I"/>
    <property type="match status" value="1"/>
</dbReference>
<proteinExistence type="predicted"/>
<feature type="compositionally biased region" description="Polar residues" evidence="4">
    <location>
        <begin position="341"/>
        <end position="362"/>
    </location>
</feature>
<feature type="compositionally biased region" description="Basic and acidic residues" evidence="4">
    <location>
        <begin position="371"/>
        <end position="403"/>
    </location>
</feature>
<dbReference type="Pfam" id="PF08711">
    <property type="entry name" value="Med26"/>
    <property type="match status" value="1"/>
</dbReference>
<keyword evidence="7" id="KW-1185">Reference proteome</keyword>
<dbReference type="SUPFAM" id="SSF47676">
    <property type="entry name" value="Conserved domain common to transcription factors TFIIS, elongin A, CRSP70"/>
    <property type="match status" value="1"/>
</dbReference>
<feature type="domain" description="TFIIS N-terminal" evidence="5">
    <location>
        <begin position="136"/>
        <end position="211"/>
    </location>
</feature>
<dbReference type="AlphaFoldDB" id="A0A843XP08"/>
<evidence type="ECO:0000313" key="6">
    <source>
        <dbReference type="EMBL" id="MQM20715.1"/>
    </source>
</evidence>
<evidence type="ECO:0000256" key="4">
    <source>
        <dbReference type="SAM" id="MobiDB-lite"/>
    </source>
</evidence>
<dbReference type="PANTHER" id="PTHR46554">
    <property type="entry name" value="MEDIATOR OF RNA POLYMERASE II TRANSCRIPTION SUBUNIT 26A-RELATED"/>
    <property type="match status" value="1"/>
</dbReference>
<feature type="compositionally biased region" description="Low complexity" evidence="4">
    <location>
        <begin position="315"/>
        <end position="326"/>
    </location>
</feature>
<dbReference type="GO" id="GO:0005634">
    <property type="term" value="C:nucleus"/>
    <property type="evidence" value="ECO:0007669"/>
    <property type="project" value="UniProtKB-SubCell"/>
</dbReference>
<dbReference type="PANTHER" id="PTHR46554:SF2">
    <property type="entry name" value="TFIIS N-TERMINAL DOMAIN-CONTAINING PROTEIN"/>
    <property type="match status" value="1"/>
</dbReference>
<keyword evidence="2 3" id="KW-0539">Nucleus</keyword>
<evidence type="ECO:0000256" key="2">
    <source>
        <dbReference type="ARBA" id="ARBA00023242"/>
    </source>
</evidence>
<protein>
    <recommendedName>
        <fullName evidence="5">TFIIS N-terminal domain-containing protein</fullName>
    </recommendedName>
</protein>
<comment type="subcellular location">
    <subcellularLocation>
        <location evidence="1 3">Nucleus</location>
    </subcellularLocation>
</comment>
<feature type="compositionally biased region" description="Basic and acidic residues" evidence="4">
    <location>
        <begin position="331"/>
        <end position="340"/>
    </location>
</feature>
<dbReference type="EMBL" id="NMUH01010102">
    <property type="protein sequence ID" value="MQM20715.1"/>
    <property type="molecule type" value="Genomic_DNA"/>
</dbReference>
<dbReference type="InterPro" id="IPR035441">
    <property type="entry name" value="TFIIS/LEDGF_dom_sf"/>
</dbReference>
<dbReference type="Proteomes" id="UP000652761">
    <property type="component" value="Unassembled WGS sequence"/>
</dbReference>
<dbReference type="SMART" id="SM00509">
    <property type="entry name" value="TFS2N"/>
    <property type="match status" value="1"/>
</dbReference>
<dbReference type="PROSITE" id="PS51319">
    <property type="entry name" value="TFIIS_N"/>
    <property type="match status" value="1"/>
</dbReference>
<gene>
    <name evidence="6" type="ORF">Taro_053743</name>
</gene>
<evidence type="ECO:0000256" key="3">
    <source>
        <dbReference type="PROSITE-ProRule" id="PRU00649"/>
    </source>
</evidence>
<organism evidence="6 7">
    <name type="scientific">Colocasia esculenta</name>
    <name type="common">Wild taro</name>
    <name type="synonym">Arum esculentum</name>
    <dbReference type="NCBI Taxonomy" id="4460"/>
    <lineage>
        <taxon>Eukaryota</taxon>
        <taxon>Viridiplantae</taxon>
        <taxon>Streptophyta</taxon>
        <taxon>Embryophyta</taxon>
        <taxon>Tracheophyta</taxon>
        <taxon>Spermatophyta</taxon>
        <taxon>Magnoliopsida</taxon>
        <taxon>Liliopsida</taxon>
        <taxon>Araceae</taxon>
        <taxon>Aroideae</taxon>
        <taxon>Colocasieae</taxon>
        <taxon>Colocasia</taxon>
    </lineage>
</organism>